<evidence type="ECO:0000256" key="6">
    <source>
        <dbReference type="ARBA" id="ARBA00034125"/>
    </source>
</evidence>
<comment type="similarity">
    <text evidence="6">Belongs to the ThrE exporter (TC 2.A.79) family.</text>
</comment>
<evidence type="ECO:0000256" key="1">
    <source>
        <dbReference type="ARBA" id="ARBA00004651"/>
    </source>
</evidence>
<feature type="domain" description="Threonine/serine exporter-like N-terminal" evidence="8">
    <location>
        <begin position="83"/>
        <end position="319"/>
    </location>
</feature>
<reference evidence="9" key="2">
    <citation type="submission" date="2020-09" db="EMBL/GenBank/DDBJ databases">
        <authorList>
            <person name="Sun Q."/>
            <person name="Ohkuma M."/>
        </authorList>
    </citation>
    <scope>NUCLEOTIDE SEQUENCE</scope>
    <source>
        <strain evidence="9">JCM 12580</strain>
    </source>
</reference>
<dbReference type="Pfam" id="PF06738">
    <property type="entry name" value="ThrE"/>
    <property type="match status" value="1"/>
</dbReference>
<dbReference type="InterPro" id="IPR050539">
    <property type="entry name" value="ThrE_Dicarb/AminoAcid_Exp"/>
</dbReference>
<dbReference type="AlphaFoldDB" id="A0A917PU74"/>
<keyword evidence="5 7" id="KW-0472">Membrane</keyword>
<gene>
    <name evidence="9" type="ORF">GCM10007063_12730</name>
</gene>
<keyword evidence="3 7" id="KW-0812">Transmembrane</keyword>
<organism evidence="9 10">
    <name type="scientific">Lentibacillus kapialis</name>
    <dbReference type="NCBI Taxonomy" id="340214"/>
    <lineage>
        <taxon>Bacteria</taxon>
        <taxon>Bacillati</taxon>
        <taxon>Bacillota</taxon>
        <taxon>Bacilli</taxon>
        <taxon>Bacillales</taxon>
        <taxon>Bacillaceae</taxon>
        <taxon>Lentibacillus</taxon>
    </lineage>
</organism>
<dbReference type="PANTHER" id="PTHR34390:SF2">
    <property type="entry name" value="SUCCINATE TRANSPORTER SUBUNIT YJJP-RELATED"/>
    <property type="match status" value="1"/>
</dbReference>
<keyword evidence="10" id="KW-1185">Reference proteome</keyword>
<comment type="caution">
    <text evidence="9">The sequence shown here is derived from an EMBL/GenBank/DDBJ whole genome shotgun (WGS) entry which is preliminary data.</text>
</comment>
<dbReference type="GO" id="GO:0022857">
    <property type="term" value="F:transmembrane transporter activity"/>
    <property type="evidence" value="ECO:0007669"/>
    <property type="project" value="InterPro"/>
</dbReference>
<evidence type="ECO:0000256" key="2">
    <source>
        <dbReference type="ARBA" id="ARBA00022475"/>
    </source>
</evidence>
<name>A0A917PU74_9BACI</name>
<dbReference type="InterPro" id="IPR010619">
    <property type="entry name" value="ThrE-like_N"/>
</dbReference>
<feature type="transmembrane region" description="Helical" evidence="7">
    <location>
        <begin position="237"/>
        <end position="256"/>
    </location>
</feature>
<accession>A0A917PU74</accession>
<evidence type="ECO:0000256" key="7">
    <source>
        <dbReference type="SAM" id="Phobius"/>
    </source>
</evidence>
<comment type="subcellular location">
    <subcellularLocation>
        <location evidence="1">Cell membrane</location>
        <topology evidence="1">Multi-pass membrane protein</topology>
    </subcellularLocation>
</comment>
<evidence type="ECO:0000313" key="10">
    <source>
        <dbReference type="Proteomes" id="UP000658382"/>
    </source>
</evidence>
<protein>
    <recommendedName>
        <fullName evidence="8">Threonine/serine exporter-like N-terminal domain-containing protein</fullName>
    </recommendedName>
</protein>
<evidence type="ECO:0000313" key="9">
    <source>
        <dbReference type="EMBL" id="GGJ91531.1"/>
    </source>
</evidence>
<feature type="transmembrane region" description="Helical" evidence="7">
    <location>
        <begin position="212"/>
        <end position="230"/>
    </location>
</feature>
<dbReference type="GO" id="GO:0015744">
    <property type="term" value="P:succinate transport"/>
    <property type="evidence" value="ECO:0007669"/>
    <property type="project" value="TreeGrafter"/>
</dbReference>
<sequence length="319" mass="34846">MPSLKFGVLSHEFGTLSHEFRAFSHEFRPLSLEFRVLSHEFGTLSHEFGVLLHTFYLPKRAVKHYNVNRKVVRLMDRVLIAKVCMLAGKIMLESGAETYRVEDTMNRIASATGLENVQSYATPTGINFSADFAAVTNFIRIENRSTDLHKIADVNSISRDITSGRITINQALTRLNDVDHKRLPFPYWMQIVAAAFVSGSFSFMFGGSWLDIIPSFIAGGIGYAIMAVAAKWVAISFIAHFTASFFIGLIAILFIANGLGSNLDKVITGAVMPLVPGLHITNAVRDLMAGHLVAGVSKGVESLLTAFAIGAGVAVIFAF</sequence>
<proteinExistence type="inferred from homology"/>
<keyword evidence="2" id="KW-1003">Cell membrane</keyword>
<evidence type="ECO:0000256" key="5">
    <source>
        <dbReference type="ARBA" id="ARBA00023136"/>
    </source>
</evidence>
<dbReference type="GO" id="GO:0005886">
    <property type="term" value="C:plasma membrane"/>
    <property type="evidence" value="ECO:0007669"/>
    <property type="project" value="UniProtKB-SubCell"/>
</dbReference>
<dbReference type="PANTHER" id="PTHR34390">
    <property type="entry name" value="UPF0442 PROTEIN YJJB-RELATED"/>
    <property type="match status" value="1"/>
</dbReference>
<evidence type="ECO:0000256" key="4">
    <source>
        <dbReference type="ARBA" id="ARBA00022989"/>
    </source>
</evidence>
<reference evidence="9" key="1">
    <citation type="journal article" date="2014" name="Int. J. Syst. Evol. Microbiol.">
        <title>Complete genome sequence of Corynebacterium casei LMG S-19264T (=DSM 44701T), isolated from a smear-ripened cheese.</title>
        <authorList>
            <consortium name="US DOE Joint Genome Institute (JGI-PGF)"/>
            <person name="Walter F."/>
            <person name="Albersmeier A."/>
            <person name="Kalinowski J."/>
            <person name="Ruckert C."/>
        </authorList>
    </citation>
    <scope>NUCLEOTIDE SEQUENCE</scope>
    <source>
        <strain evidence="9">JCM 12580</strain>
    </source>
</reference>
<evidence type="ECO:0000256" key="3">
    <source>
        <dbReference type="ARBA" id="ARBA00022692"/>
    </source>
</evidence>
<dbReference type="EMBL" id="BMNQ01000012">
    <property type="protein sequence ID" value="GGJ91531.1"/>
    <property type="molecule type" value="Genomic_DNA"/>
</dbReference>
<dbReference type="Proteomes" id="UP000658382">
    <property type="component" value="Unassembled WGS sequence"/>
</dbReference>
<feature type="transmembrane region" description="Helical" evidence="7">
    <location>
        <begin position="302"/>
        <end position="318"/>
    </location>
</feature>
<evidence type="ECO:0000259" key="8">
    <source>
        <dbReference type="Pfam" id="PF06738"/>
    </source>
</evidence>
<keyword evidence="4 7" id="KW-1133">Transmembrane helix</keyword>